<dbReference type="Proteomes" id="UP001501600">
    <property type="component" value="Unassembled WGS sequence"/>
</dbReference>
<name>A0ABP9SDV5_9GAMM</name>
<organism evidence="2 3">
    <name type="scientific">Ferrimonas gelatinilytica</name>
    <dbReference type="NCBI Taxonomy" id="1255257"/>
    <lineage>
        <taxon>Bacteria</taxon>
        <taxon>Pseudomonadati</taxon>
        <taxon>Pseudomonadota</taxon>
        <taxon>Gammaproteobacteria</taxon>
        <taxon>Alteromonadales</taxon>
        <taxon>Ferrimonadaceae</taxon>
        <taxon>Ferrimonas</taxon>
    </lineage>
</organism>
<feature type="chain" id="PRO_5046341893" description="Lipoprotein" evidence="1">
    <location>
        <begin position="21"/>
        <end position="136"/>
    </location>
</feature>
<keyword evidence="3" id="KW-1185">Reference proteome</keyword>
<proteinExistence type="predicted"/>
<evidence type="ECO:0000256" key="1">
    <source>
        <dbReference type="SAM" id="SignalP"/>
    </source>
</evidence>
<dbReference type="RefSeq" id="WP_345317817.1">
    <property type="nucleotide sequence ID" value="NZ_BAABLF010000030.1"/>
</dbReference>
<sequence>MITRAIILIFIICISSCALFADLDYVKVTPVKFVPVVGSGGPKCQGMCPSDIEDAEKIEVMAGRTAFCKIVEPAECYGNLKASSAFLEFAKKEVVNKGLCTNTKYAGENSEHPKIYTVEGNSVFWIFVICGNERVL</sequence>
<reference evidence="3" key="1">
    <citation type="journal article" date="2019" name="Int. J. Syst. Evol. Microbiol.">
        <title>The Global Catalogue of Microorganisms (GCM) 10K type strain sequencing project: providing services to taxonomists for standard genome sequencing and annotation.</title>
        <authorList>
            <consortium name="The Broad Institute Genomics Platform"/>
            <consortium name="The Broad Institute Genome Sequencing Center for Infectious Disease"/>
            <person name="Wu L."/>
            <person name="Ma J."/>
        </authorList>
    </citation>
    <scope>NUCLEOTIDE SEQUENCE [LARGE SCALE GENOMIC DNA]</scope>
    <source>
        <strain evidence="3">JCM 18720</strain>
    </source>
</reference>
<protein>
    <recommendedName>
        <fullName evidence="4">Lipoprotein</fullName>
    </recommendedName>
</protein>
<evidence type="ECO:0008006" key="4">
    <source>
        <dbReference type="Google" id="ProtNLM"/>
    </source>
</evidence>
<dbReference type="EMBL" id="BAABLF010000030">
    <property type="protein sequence ID" value="GAA5194694.1"/>
    <property type="molecule type" value="Genomic_DNA"/>
</dbReference>
<gene>
    <name evidence="2" type="ORF">GCM10025772_28200</name>
</gene>
<feature type="signal peptide" evidence="1">
    <location>
        <begin position="1"/>
        <end position="20"/>
    </location>
</feature>
<keyword evidence="1" id="KW-0732">Signal</keyword>
<comment type="caution">
    <text evidence="2">The sequence shown here is derived from an EMBL/GenBank/DDBJ whole genome shotgun (WGS) entry which is preliminary data.</text>
</comment>
<evidence type="ECO:0000313" key="2">
    <source>
        <dbReference type="EMBL" id="GAA5194694.1"/>
    </source>
</evidence>
<accession>A0ABP9SDV5</accession>
<evidence type="ECO:0000313" key="3">
    <source>
        <dbReference type="Proteomes" id="UP001501600"/>
    </source>
</evidence>